<keyword evidence="1" id="KW-0472">Membrane</keyword>
<comment type="caution">
    <text evidence="2">The sequence shown here is derived from an EMBL/GenBank/DDBJ whole genome shotgun (WGS) entry which is preliminary data.</text>
</comment>
<sequence>MGNESTLDKQREVISMCAPATLASSSLVQTITISYYILSPFPIDQTRPTIPVLPGLPFFLFVWPLLSCFLLVIHSVASSTANTSISALSPPFPRHYRPTHHIPTEPTAAQEPPRAQILPLGTSISSSHFPPLDPESALVVSLRFPRVRDLDVLLDAVSVTAEPSASGKKRHPPWGFPLFATAAAPASGLLEAFSKHRSAPTSPSGFFLQSLIA</sequence>
<dbReference type="Proteomes" id="UP000738349">
    <property type="component" value="Unassembled WGS sequence"/>
</dbReference>
<gene>
    <name evidence="2" type="ORF">EDB81DRAFT_142033</name>
</gene>
<feature type="transmembrane region" description="Helical" evidence="1">
    <location>
        <begin position="12"/>
        <end position="38"/>
    </location>
</feature>
<evidence type="ECO:0000313" key="3">
    <source>
        <dbReference type="Proteomes" id="UP000738349"/>
    </source>
</evidence>
<proteinExistence type="predicted"/>
<name>A0A9P9DYR7_9HYPO</name>
<feature type="transmembrane region" description="Helical" evidence="1">
    <location>
        <begin position="58"/>
        <end position="77"/>
    </location>
</feature>
<reference evidence="2" key="1">
    <citation type="journal article" date="2021" name="Nat. Commun.">
        <title>Genetic determinants of endophytism in the Arabidopsis root mycobiome.</title>
        <authorList>
            <person name="Mesny F."/>
            <person name="Miyauchi S."/>
            <person name="Thiergart T."/>
            <person name="Pickel B."/>
            <person name="Atanasova L."/>
            <person name="Karlsson M."/>
            <person name="Huettel B."/>
            <person name="Barry K.W."/>
            <person name="Haridas S."/>
            <person name="Chen C."/>
            <person name="Bauer D."/>
            <person name="Andreopoulos W."/>
            <person name="Pangilinan J."/>
            <person name="LaButti K."/>
            <person name="Riley R."/>
            <person name="Lipzen A."/>
            <person name="Clum A."/>
            <person name="Drula E."/>
            <person name="Henrissat B."/>
            <person name="Kohler A."/>
            <person name="Grigoriev I.V."/>
            <person name="Martin F.M."/>
            <person name="Hacquard S."/>
        </authorList>
    </citation>
    <scope>NUCLEOTIDE SEQUENCE</scope>
    <source>
        <strain evidence="2">MPI-CAGE-AT-0147</strain>
    </source>
</reference>
<protein>
    <submittedName>
        <fullName evidence="2">Uncharacterized protein</fullName>
    </submittedName>
</protein>
<dbReference type="EMBL" id="JAGMUV010000019">
    <property type="protein sequence ID" value="KAH7127437.1"/>
    <property type="molecule type" value="Genomic_DNA"/>
</dbReference>
<organism evidence="2 3">
    <name type="scientific">Dactylonectria macrodidyma</name>
    <dbReference type="NCBI Taxonomy" id="307937"/>
    <lineage>
        <taxon>Eukaryota</taxon>
        <taxon>Fungi</taxon>
        <taxon>Dikarya</taxon>
        <taxon>Ascomycota</taxon>
        <taxon>Pezizomycotina</taxon>
        <taxon>Sordariomycetes</taxon>
        <taxon>Hypocreomycetidae</taxon>
        <taxon>Hypocreales</taxon>
        <taxon>Nectriaceae</taxon>
        <taxon>Dactylonectria</taxon>
    </lineage>
</organism>
<accession>A0A9P9DYR7</accession>
<keyword evidence="3" id="KW-1185">Reference proteome</keyword>
<dbReference type="AlphaFoldDB" id="A0A9P9DYR7"/>
<evidence type="ECO:0000256" key="1">
    <source>
        <dbReference type="SAM" id="Phobius"/>
    </source>
</evidence>
<keyword evidence="1" id="KW-0812">Transmembrane</keyword>
<evidence type="ECO:0000313" key="2">
    <source>
        <dbReference type="EMBL" id="KAH7127437.1"/>
    </source>
</evidence>
<keyword evidence="1" id="KW-1133">Transmembrane helix</keyword>